<dbReference type="SMART" id="SM00834">
    <property type="entry name" value="CxxC_CXXC_SSSS"/>
    <property type="match status" value="1"/>
</dbReference>
<dbReference type="STRING" id="1121409.SAMN02745124_01611"/>
<proteinExistence type="predicted"/>
<feature type="region of interest" description="Disordered" evidence="1">
    <location>
        <begin position="56"/>
        <end position="99"/>
    </location>
</feature>
<evidence type="ECO:0000313" key="3">
    <source>
        <dbReference type="EMBL" id="SHH72123.1"/>
    </source>
</evidence>
<evidence type="ECO:0000259" key="2">
    <source>
        <dbReference type="SMART" id="SM00834"/>
    </source>
</evidence>
<name>A0A1M5VB17_9BACT</name>
<sequence length="99" mass="10417">MPIYEYQCSDCDSVFEVQQKLSDPPLKSCPHCSGPVRKLVSMTSFQLKGGGWYSDGYASTKDMPKEDKPKETPASTPAAPPPACQTGTGCAGCPAAAGK</sequence>
<evidence type="ECO:0000313" key="4">
    <source>
        <dbReference type="Proteomes" id="UP000184139"/>
    </source>
</evidence>
<dbReference type="AlphaFoldDB" id="A0A1M5VB17"/>
<dbReference type="Proteomes" id="UP000184139">
    <property type="component" value="Unassembled WGS sequence"/>
</dbReference>
<dbReference type="NCBIfam" id="TIGR02605">
    <property type="entry name" value="CxxC_CxxC_SSSS"/>
    <property type="match status" value="1"/>
</dbReference>
<dbReference type="Pfam" id="PF09723">
    <property type="entry name" value="Zn_ribbon_8"/>
    <property type="match status" value="1"/>
</dbReference>
<reference evidence="3 4" key="1">
    <citation type="submission" date="2016-11" db="EMBL/GenBank/DDBJ databases">
        <authorList>
            <person name="Jaros S."/>
            <person name="Januszkiewicz K."/>
            <person name="Wedrychowicz H."/>
        </authorList>
    </citation>
    <scope>NUCLEOTIDE SEQUENCE [LARGE SCALE GENOMIC DNA]</scope>
    <source>
        <strain evidence="3 4">DSM 9705</strain>
    </source>
</reference>
<dbReference type="InterPro" id="IPR013429">
    <property type="entry name" value="Regulatory_FmdB_Zinc_ribbon"/>
</dbReference>
<keyword evidence="4" id="KW-1185">Reference proteome</keyword>
<feature type="compositionally biased region" description="Basic and acidic residues" evidence="1">
    <location>
        <begin position="62"/>
        <end position="71"/>
    </location>
</feature>
<dbReference type="OrthoDB" id="9813321at2"/>
<dbReference type="RefSeq" id="WP_073374989.1">
    <property type="nucleotide sequence ID" value="NZ_FQXS01000007.1"/>
</dbReference>
<gene>
    <name evidence="3" type="ORF">SAMN02745124_01611</name>
</gene>
<feature type="domain" description="Putative regulatory protein FmdB zinc ribbon" evidence="2">
    <location>
        <begin position="1"/>
        <end position="41"/>
    </location>
</feature>
<evidence type="ECO:0000256" key="1">
    <source>
        <dbReference type="SAM" id="MobiDB-lite"/>
    </source>
</evidence>
<organism evidence="3 4">
    <name type="scientific">Desulfofustis glycolicus DSM 9705</name>
    <dbReference type="NCBI Taxonomy" id="1121409"/>
    <lineage>
        <taxon>Bacteria</taxon>
        <taxon>Pseudomonadati</taxon>
        <taxon>Thermodesulfobacteriota</taxon>
        <taxon>Desulfobulbia</taxon>
        <taxon>Desulfobulbales</taxon>
        <taxon>Desulfocapsaceae</taxon>
        <taxon>Desulfofustis</taxon>
    </lineage>
</organism>
<dbReference type="PANTHER" id="PTHR34404">
    <property type="entry name" value="REGULATORY PROTEIN, FMDB FAMILY"/>
    <property type="match status" value="1"/>
</dbReference>
<accession>A0A1M5VB17</accession>
<feature type="compositionally biased region" description="Low complexity" evidence="1">
    <location>
        <begin position="84"/>
        <end position="99"/>
    </location>
</feature>
<dbReference type="PANTHER" id="PTHR34404:SF2">
    <property type="entry name" value="CONSERVED SERINE RICH PROTEIN"/>
    <property type="match status" value="1"/>
</dbReference>
<dbReference type="EMBL" id="FQXS01000007">
    <property type="protein sequence ID" value="SHH72123.1"/>
    <property type="molecule type" value="Genomic_DNA"/>
</dbReference>
<protein>
    <submittedName>
        <fullName evidence="3">Putative regulatory protein, FmdB family</fullName>
    </submittedName>
</protein>